<evidence type="ECO:0000313" key="1">
    <source>
        <dbReference type="EMBL" id="GAA2443141.1"/>
    </source>
</evidence>
<dbReference type="Proteomes" id="UP001501638">
    <property type="component" value="Unassembled WGS sequence"/>
</dbReference>
<protein>
    <recommendedName>
        <fullName evidence="3">GATA-type domain-containing protein</fullName>
    </recommendedName>
</protein>
<organism evidence="1 2">
    <name type="scientific">Streptomyces macrosporus</name>
    <dbReference type="NCBI Taxonomy" id="44032"/>
    <lineage>
        <taxon>Bacteria</taxon>
        <taxon>Bacillati</taxon>
        <taxon>Actinomycetota</taxon>
        <taxon>Actinomycetes</taxon>
        <taxon>Kitasatosporales</taxon>
        <taxon>Streptomycetaceae</taxon>
        <taxon>Streptomyces</taxon>
    </lineage>
</organism>
<gene>
    <name evidence="1" type="ORF">GCM10010405_28350</name>
</gene>
<dbReference type="EMBL" id="BAAASZ010000020">
    <property type="protein sequence ID" value="GAA2443141.1"/>
    <property type="molecule type" value="Genomic_DNA"/>
</dbReference>
<keyword evidence="2" id="KW-1185">Reference proteome</keyword>
<proteinExistence type="predicted"/>
<accession>A0ABN3K0A8</accession>
<dbReference type="RefSeq" id="WP_344322667.1">
    <property type="nucleotide sequence ID" value="NZ_BAAASZ010000020.1"/>
</dbReference>
<reference evidence="1 2" key="1">
    <citation type="journal article" date="2019" name="Int. J. Syst. Evol. Microbiol.">
        <title>The Global Catalogue of Microorganisms (GCM) 10K type strain sequencing project: providing services to taxonomists for standard genome sequencing and annotation.</title>
        <authorList>
            <consortium name="The Broad Institute Genomics Platform"/>
            <consortium name="The Broad Institute Genome Sequencing Center for Infectious Disease"/>
            <person name="Wu L."/>
            <person name="Ma J."/>
        </authorList>
    </citation>
    <scope>NUCLEOTIDE SEQUENCE [LARGE SCALE GENOMIC DNA]</scope>
    <source>
        <strain evidence="1 2">JCM 6305</strain>
    </source>
</reference>
<name>A0ABN3K0A8_9ACTN</name>
<comment type="caution">
    <text evidence="1">The sequence shown here is derived from an EMBL/GenBank/DDBJ whole genome shotgun (WGS) entry which is preliminary data.</text>
</comment>
<evidence type="ECO:0008006" key="3">
    <source>
        <dbReference type="Google" id="ProtNLM"/>
    </source>
</evidence>
<evidence type="ECO:0000313" key="2">
    <source>
        <dbReference type="Proteomes" id="UP001501638"/>
    </source>
</evidence>
<sequence length="191" mass="21236">MSSFGTHRARVHDATRPPRHRLVDLRSCLTHFAPYGFRATFHHLCQSAGIPRRPERDPDSLVRAMEELHQARLVWLASVTAYAELRTREKHAGRRQPPADDAWRAWRRGWHNIAHCPDPGRHPTEPLPVVVRRVLHGPPPDGTGPGGTGPGGAHGRPVCRVCAGPTTTERWSDGYWTHTLCAGCGVSLGRE</sequence>